<evidence type="ECO:0000256" key="4">
    <source>
        <dbReference type="ARBA" id="ARBA00022741"/>
    </source>
</evidence>
<dbReference type="GO" id="GO:0030295">
    <property type="term" value="F:protein kinase activator activity"/>
    <property type="evidence" value="ECO:0007669"/>
    <property type="project" value="TreeGrafter"/>
</dbReference>
<dbReference type="EC" id="2.7.13.3" evidence="2"/>
<feature type="transmembrane region" description="Helical" evidence="9">
    <location>
        <begin position="60"/>
        <end position="78"/>
    </location>
</feature>
<evidence type="ECO:0000313" key="11">
    <source>
        <dbReference type="EMBL" id="VAX12667.1"/>
    </source>
</evidence>
<keyword evidence="9" id="KW-0472">Membrane</keyword>
<dbReference type="Pfam" id="PF02518">
    <property type="entry name" value="HATPase_c"/>
    <property type="match status" value="1"/>
</dbReference>
<feature type="transmembrane region" description="Helical" evidence="9">
    <location>
        <begin position="6"/>
        <end position="26"/>
    </location>
</feature>
<dbReference type="GO" id="GO:0005524">
    <property type="term" value="F:ATP binding"/>
    <property type="evidence" value="ECO:0007669"/>
    <property type="project" value="UniProtKB-KW"/>
</dbReference>
<proteinExistence type="predicted"/>
<dbReference type="Gene3D" id="3.30.565.10">
    <property type="entry name" value="Histidine kinase-like ATPase, C-terminal domain"/>
    <property type="match status" value="1"/>
</dbReference>
<feature type="transmembrane region" description="Helical" evidence="9">
    <location>
        <begin position="33"/>
        <end position="54"/>
    </location>
</feature>
<feature type="transmembrane region" description="Helical" evidence="9">
    <location>
        <begin position="132"/>
        <end position="152"/>
    </location>
</feature>
<dbReference type="SMART" id="SM00387">
    <property type="entry name" value="HATPase_c"/>
    <property type="match status" value="1"/>
</dbReference>
<feature type="transmembrane region" description="Helical" evidence="9">
    <location>
        <begin position="99"/>
        <end position="120"/>
    </location>
</feature>
<feature type="transmembrane region" description="Helical" evidence="9">
    <location>
        <begin position="235"/>
        <end position="253"/>
    </location>
</feature>
<dbReference type="PROSITE" id="PS50109">
    <property type="entry name" value="HIS_KIN"/>
    <property type="match status" value="1"/>
</dbReference>
<evidence type="ECO:0000256" key="2">
    <source>
        <dbReference type="ARBA" id="ARBA00012438"/>
    </source>
</evidence>
<dbReference type="PRINTS" id="PR00344">
    <property type="entry name" value="BCTRLSENSOR"/>
</dbReference>
<dbReference type="InterPro" id="IPR036890">
    <property type="entry name" value="HATPase_C_sf"/>
</dbReference>
<evidence type="ECO:0000256" key="1">
    <source>
        <dbReference type="ARBA" id="ARBA00000085"/>
    </source>
</evidence>
<evidence type="ECO:0000256" key="6">
    <source>
        <dbReference type="ARBA" id="ARBA00022840"/>
    </source>
</evidence>
<feature type="domain" description="Histidine kinase" evidence="10">
    <location>
        <begin position="481"/>
        <end position="685"/>
    </location>
</feature>
<gene>
    <name evidence="11" type="ORF">MNBD_GAMMA24-205</name>
</gene>
<dbReference type="GO" id="GO:0004673">
    <property type="term" value="F:protein histidine kinase activity"/>
    <property type="evidence" value="ECO:0007669"/>
    <property type="project" value="UniProtKB-EC"/>
</dbReference>
<dbReference type="SUPFAM" id="SSF55874">
    <property type="entry name" value="ATPase domain of HSP90 chaperone/DNA topoisomerase II/histidine kinase"/>
    <property type="match status" value="1"/>
</dbReference>
<evidence type="ECO:0000256" key="7">
    <source>
        <dbReference type="ARBA" id="ARBA00023012"/>
    </source>
</evidence>
<dbReference type="InterPro" id="IPR003594">
    <property type="entry name" value="HATPase_dom"/>
</dbReference>
<evidence type="ECO:0000256" key="3">
    <source>
        <dbReference type="ARBA" id="ARBA00022679"/>
    </source>
</evidence>
<keyword evidence="5 11" id="KW-0418">Kinase</keyword>
<dbReference type="Gene3D" id="3.30.450.40">
    <property type="match status" value="1"/>
</dbReference>
<keyword evidence="6" id="KW-0067">ATP-binding</keyword>
<dbReference type="AlphaFoldDB" id="A0A3B1C6Z5"/>
<dbReference type="InterPro" id="IPR014265">
    <property type="entry name" value="XrtA/PrsK"/>
</dbReference>
<sequence>MNLGLFSYLSASLAFVLFTVLLLTSWRGGGRGVLLAGVSLINAVWAALASQVAIGAVEQASAYQALEVVRYLAWYVFLIKLLDSAASKNPAYLKFQRRALSFSVGFGCFLLLLVFVSPYLDRWHFHRDLMTFQLVGHLILSIIGLTIIEQLFRNIAVRHRWSVKYLFIGVGGIFAYDFYFYANALLFRGMDPGLWGARGFISLILVPLLVLSAARNREWSLNVFVSRDIVLTTTAILGGGFYLLMMAGVGYYLRDFGGSWGRVAQIVFFSLAIILLLAVLFSGQLRANLRVFLGKHFYNNKYDYRKEWLQLTGELSNQKDDSNGFISATRVLARLVDARASLLWLRENNNRYRNITAWHTDKLDATETEAGSLVQFFEQKGYIVNLTNMDAHPEEYQGLVLPAWLSEIHRPWLIVPLFGLESLLGFAVLADPLVSREINWEDRDLLKTAAKQVSSYLTVLKTSEVLAEARQFEVFNRISAYMVHDLKNISAELELIVRNAERHRNNPEFLDDTFATINNASVDIKKLLDQLRNKQLQREKKVVVDVCELVLEVARHKNNYLPVPDVECDCSDCHTVVEKRRFGNVLGHLVDNGQQATPDDGFLHVKVRKRIPFVVVQIVDNGHGMDDDFINKRLFKPFDTTKGNAGMGIGMYECREFIHELGGEIKVESKPGEGTSISLHIPLHN</sequence>
<keyword evidence="8" id="KW-0175">Coiled coil</keyword>
<keyword evidence="9" id="KW-1133">Transmembrane helix</keyword>
<name>A0A3B1C6Z5_9ZZZZ</name>
<evidence type="ECO:0000259" key="10">
    <source>
        <dbReference type="PROSITE" id="PS50109"/>
    </source>
</evidence>
<comment type="catalytic activity">
    <reaction evidence="1">
        <text>ATP + protein L-histidine = ADP + protein N-phospho-L-histidine.</text>
        <dbReference type="EC" id="2.7.13.3"/>
    </reaction>
</comment>
<dbReference type="SUPFAM" id="SSF55781">
    <property type="entry name" value="GAF domain-like"/>
    <property type="match status" value="1"/>
</dbReference>
<dbReference type="InterPro" id="IPR004358">
    <property type="entry name" value="Sig_transdc_His_kin-like_C"/>
</dbReference>
<keyword evidence="3" id="KW-0808">Transferase</keyword>
<keyword evidence="4" id="KW-0547">Nucleotide-binding</keyword>
<reference evidence="11" key="1">
    <citation type="submission" date="2018-06" db="EMBL/GenBank/DDBJ databases">
        <authorList>
            <person name="Zhirakovskaya E."/>
        </authorList>
    </citation>
    <scope>NUCLEOTIDE SEQUENCE</scope>
</reference>
<dbReference type="NCBIfam" id="TIGR02916">
    <property type="entry name" value="PEP_his_kin"/>
    <property type="match status" value="1"/>
</dbReference>
<dbReference type="PANTHER" id="PTHR42878:SF7">
    <property type="entry name" value="SENSOR HISTIDINE KINASE GLRK"/>
    <property type="match status" value="1"/>
</dbReference>
<evidence type="ECO:0000256" key="5">
    <source>
        <dbReference type="ARBA" id="ARBA00022777"/>
    </source>
</evidence>
<evidence type="ECO:0000256" key="8">
    <source>
        <dbReference type="SAM" id="Coils"/>
    </source>
</evidence>
<evidence type="ECO:0000256" key="9">
    <source>
        <dbReference type="SAM" id="Phobius"/>
    </source>
</evidence>
<dbReference type="PANTHER" id="PTHR42878">
    <property type="entry name" value="TWO-COMPONENT HISTIDINE KINASE"/>
    <property type="match status" value="1"/>
</dbReference>
<dbReference type="InterPro" id="IPR005467">
    <property type="entry name" value="His_kinase_dom"/>
</dbReference>
<accession>A0A3B1C6Z5</accession>
<dbReference type="InterPro" id="IPR029016">
    <property type="entry name" value="GAF-like_dom_sf"/>
</dbReference>
<feature type="transmembrane region" description="Helical" evidence="9">
    <location>
        <begin position="164"/>
        <end position="182"/>
    </location>
</feature>
<feature type="transmembrane region" description="Helical" evidence="9">
    <location>
        <begin position="259"/>
        <end position="281"/>
    </location>
</feature>
<keyword evidence="7" id="KW-0902">Two-component regulatory system</keyword>
<feature type="coiled-coil region" evidence="8">
    <location>
        <begin position="486"/>
        <end position="537"/>
    </location>
</feature>
<protein>
    <recommendedName>
        <fullName evidence="2">histidine kinase</fullName>
        <ecNumber evidence="2">2.7.13.3</ecNumber>
    </recommendedName>
</protein>
<dbReference type="EMBL" id="UOFZ01000058">
    <property type="protein sequence ID" value="VAX12667.1"/>
    <property type="molecule type" value="Genomic_DNA"/>
</dbReference>
<dbReference type="InterPro" id="IPR050351">
    <property type="entry name" value="BphY/WalK/GraS-like"/>
</dbReference>
<organism evidence="11">
    <name type="scientific">hydrothermal vent metagenome</name>
    <dbReference type="NCBI Taxonomy" id="652676"/>
    <lineage>
        <taxon>unclassified sequences</taxon>
        <taxon>metagenomes</taxon>
        <taxon>ecological metagenomes</taxon>
    </lineage>
</organism>
<dbReference type="GO" id="GO:0000156">
    <property type="term" value="F:phosphorelay response regulator activity"/>
    <property type="evidence" value="ECO:0007669"/>
    <property type="project" value="TreeGrafter"/>
</dbReference>
<dbReference type="GO" id="GO:0007234">
    <property type="term" value="P:osmosensory signaling via phosphorelay pathway"/>
    <property type="evidence" value="ECO:0007669"/>
    <property type="project" value="TreeGrafter"/>
</dbReference>
<keyword evidence="9" id="KW-0812">Transmembrane</keyword>